<sequence>MKAQKKVLIALITIAITGCGQDLIDNVKESPSKFDTTLTNEQLFSNSSFCTETTWTKIKDPNGREVVQVDCKLRSTLPEYEKMLTQGVNQSIKDYSNGTNRLIEENEKIKEDIKLVSSFKTVQQIRDYRMVNLPKCGEAGSKGSLGLVMLSMNGLVNEKRKPNDEDVKPAVDLCVADMNNMINDNSKRIEKAKEKIKTYTVRVNEYANNIKRGLPVENDLIAQWSVSADEKNVVLGGMSLIQKSENGKEKSVQVYTDELLEQATNPSNNPLLSVYSLTGQSALADRVILLRKLINFR</sequence>
<evidence type="ECO:0000313" key="3">
    <source>
        <dbReference type="Proteomes" id="UP000241426"/>
    </source>
</evidence>
<proteinExistence type="predicted"/>
<name>A0A2T3KM17_9GAMM</name>
<comment type="caution">
    <text evidence="2">The sequence shown here is derived from an EMBL/GenBank/DDBJ whole genome shotgun (WGS) entry which is preliminary data.</text>
</comment>
<keyword evidence="1" id="KW-0175">Coiled coil</keyword>
<dbReference type="EMBL" id="PYNF01000003">
    <property type="protein sequence ID" value="PSV00723.1"/>
    <property type="molecule type" value="Genomic_DNA"/>
</dbReference>
<evidence type="ECO:0000256" key="1">
    <source>
        <dbReference type="SAM" id="Coils"/>
    </source>
</evidence>
<dbReference type="AlphaFoldDB" id="A0A2T3KM17"/>
<evidence type="ECO:0008006" key="4">
    <source>
        <dbReference type="Google" id="ProtNLM"/>
    </source>
</evidence>
<accession>A0A2T3KM17</accession>
<dbReference type="RefSeq" id="WP_107289353.1">
    <property type="nucleotide sequence ID" value="NZ_PYNF01000003.1"/>
</dbReference>
<feature type="coiled-coil region" evidence="1">
    <location>
        <begin position="175"/>
        <end position="209"/>
    </location>
</feature>
<reference evidence="2 3" key="1">
    <citation type="submission" date="2018-01" db="EMBL/GenBank/DDBJ databases">
        <title>Whole genome sequencing of Histamine producing bacteria.</title>
        <authorList>
            <person name="Butler K."/>
        </authorList>
    </citation>
    <scope>NUCLEOTIDE SEQUENCE [LARGE SCALE GENOMIC DNA]</scope>
    <source>
        <strain evidence="2 3">FS-7.2</strain>
    </source>
</reference>
<evidence type="ECO:0000313" key="2">
    <source>
        <dbReference type="EMBL" id="PSV00723.1"/>
    </source>
</evidence>
<dbReference type="Proteomes" id="UP000241426">
    <property type="component" value="Unassembled WGS sequence"/>
</dbReference>
<gene>
    <name evidence="2" type="ORF">C9J27_06160</name>
</gene>
<dbReference type="PROSITE" id="PS51257">
    <property type="entry name" value="PROKAR_LIPOPROTEIN"/>
    <property type="match status" value="1"/>
</dbReference>
<protein>
    <recommendedName>
        <fullName evidence="4">Lipoprotein</fullName>
    </recommendedName>
</protein>
<organism evidence="2 3">
    <name type="scientific">Photobacterium kishitanii</name>
    <dbReference type="NCBI Taxonomy" id="318456"/>
    <lineage>
        <taxon>Bacteria</taxon>
        <taxon>Pseudomonadati</taxon>
        <taxon>Pseudomonadota</taxon>
        <taxon>Gammaproteobacteria</taxon>
        <taxon>Vibrionales</taxon>
        <taxon>Vibrionaceae</taxon>
        <taxon>Photobacterium</taxon>
    </lineage>
</organism>